<protein>
    <recommendedName>
        <fullName evidence="9">Cytochrome b561 domain-containing protein</fullName>
    </recommendedName>
</protein>
<name>A0A8W8N080_MAGGI</name>
<dbReference type="PANTHER" id="PTHR47281">
    <property type="entry name" value="OS09G0557700 PROTEIN"/>
    <property type="match status" value="1"/>
</dbReference>
<keyword evidence="5 7" id="KW-1133">Transmembrane helix</keyword>
<evidence type="ECO:0000256" key="5">
    <source>
        <dbReference type="ARBA" id="ARBA00022989"/>
    </source>
</evidence>
<dbReference type="Pfam" id="PF24681">
    <property type="entry name" value="Kelch_KLHDC2_KLHL20_DRC7"/>
    <property type="match status" value="1"/>
</dbReference>
<proteinExistence type="predicted"/>
<dbReference type="SUPFAM" id="SSF117281">
    <property type="entry name" value="Kelch motif"/>
    <property type="match status" value="2"/>
</dbReference>
<evidence type="ECO:0000256" key="4">
    <source>
        <dbReference type="ARBA" id="ARBA00022982"/>
    </source>
</evidence>
<dbReference type="Gene3D" id="1.20.120.1770">
    <property type="match status" value="1"/>
</dbReference>
<dbReference type="InterPro" id="IPR006593">
    <property type="entry name" value="Cyt_b561/ferric_Rdtase_TM"/>
</dbReference>
<dbReference type="Gene3D" id="2.120.10.80">
    <property type="entry name" value="Kelch-type beta propeller"/>
    <property type="match status" value="2"/>
</dbReference>
<accession>A0A8W8N080</accession>
<evidence type="ECO:0000313" key="11">
    <source>
        <dbReference type="Proteomes" id="UP000005408"/>
    </source>
</evidence>
<evidence type="ECO:0000256" key="8">
    <source>
        <dbReference type="SAM" id="SignalP"/>
    </source>
</evidence>
<feature type="domain" description="Cytochrome b561" evidence="9">
    <location>
        <begin position="352"/>
        <end position="546"/>
    </location>
</feature>
<evidence type="ECO:0000256" key="6">
    <source>
        <dbReference type="ARBA" id="ARBA00023136"/>
    </source>
</evidence>
<dbReference type="AlphaFoldDB" id="A0A8W8N080"/>
<dbReference type="InterPro" id="IPR045879">
    <property type="entry name" value="B561A"/>
</dbReference>
<evidence type="ECO:0000256" key="3">
    <source>
        <dbReference type="ARBA" id="ARBA00022692"/>
    </source>
</evidence>
<evidence type="ECO:0000313" key="10">
    <source>
        <dbReference type="EnsemblMetazoa" id="G4082.2:cds"/>
    </source>
</evidence>
<feature type="transmembrane region" description="Helical" evidence="7">
    <location>
        <begin position="449"/>
        <end position="472"/>
    </location>
</feature>
<evidence type="ECO:0000256" key="2">
    <source>
        <dbReference type="ARBA" id="ARBA00022448"/>
    </source>
</evidence>
<keyword evidence="3 7" id="KW-0812">Transmembrane</keyword>
<keyword evidence="2" id="KW-0813">Transport</keyword>
<dbReference type="CDD" id="cd08760">
    <property type="entry name" value="Cyt_b561_FRRS1_like"/>
    <property type="match status" value="1"/>
</dbReference>
<dbReference type="PROSITE" id="PS50939">
    <property type="entry name" value="CYTOCHROME_B561"/>
    <property type="match status" value="1"/>
</dbReference>
<dbReference type="SMART" id="SM00665">
    <property type="entry name" value="B561"/>
    <property type="match status" value="1"/>
</dbReference>
<dbReference type="EnsemblMetazoa" id="G4082.2">
    <property type="protein sequence ID" value="G4082.2:cds"/>
    <property type="gene ID" value="G4082"/>
</dbReference>
<evidence type="ECO:0000256" key="7">
    <source>
        <dbReference type="SAM" id="Phobius"/>
    </source>
</evidence>
<keyword evidence="4" id="KW-0249">Electron transport</keyword>
<dbReference type="PANTHER" id="PTHR47281:SF1">
    <property type="entry name" value="OS09G0557700 PROTEIN"/>
    <property type="match status" value="1"/>
</dbReference>
<keyword evidence="6 7" id="KW-0472">Membrane</keyword>
<dbReference type="InterPro" id="IPR015915">
    <property type="entry name" value="Kelch-typ_b-propeller"/>
</dbReference>
<dbReference type="OrthoDB" id="2419613at2759"/>
<dbReference type="Proteomes" id="UP000005408">
    <property type="component" value="Unassembled WGS sequence"/>
</dbReference>
<evidence type="ECO:0000256" key="1">
    <source>
        <dbReference type="ARBA" id="ARBA00004370"/>
    </source>
</evidence>
<dbReference type="Pfam" id="PF03188">
    <property type="entry name" value="Cytochrom_B561"/>
    <property type="match status" value="1"/>
</dbReference>
<organism evidence="10 11">
    <name type="scientific">Magallana gigas</name>
    <name type="common">Pacific oyster</name>
    <name type="synonym">Crassostrea gigas</name>
    <dbReference type="NCBI Taxonomy" id="29159"/>
    <lineage>
        <taxon>Eukaryota</taxon>
        <taxon>Metazoa</taxon>
        <taxon>Spiralia</taxon>
        <taxon>Lophotrochozoa</taxon>
        <taxon>Mollusca</taxon>
        <taxon>Bivalvia</taxon>
        <taxon>Autobranchia</taxon>
        <taxon>Pteriomorphia</taxon>
        <taxon>Ostreida</taxon>
        <taxon>Ostreoidea</taxon>
        <taxon>Ostreidae</taxon>
        <taxon>Magallana</taxon>
    </lineage>
</organism>
<keyword evidence="11" id="KW-1185">Reference proteome</keyword>
<sequence>MVLSLLSLSLILFFSPVIRGLQWESLANNASVSPPSRRDHALGLVMSGNTSYLILFGGRSYSNEPLHDTWVFESLGSFNGSWRNVTKSVHPTARFAMVYGSSNEFFYIATGEGGNRDYYNDIWKFDIRTEEWKELGKTNRQQLKDAYYPKPRSGASGGVYPGSSKFFVHQGISDTSHFDTVIFDIDTEEWSVVDCKDGQCNAYTPYYPHARCHHAGTLTSPNSLLIFGGCLSYVDTGGECPSGDTWVFDAQSLIWAEVNTCPVPRVCGGMALLPPGNGLRRVVLYGGIEDTPQVIQTTRSPADMVGLFDPVNKIWSLHMTTAKQSFPSLRASVAMVTGPDGIFMFGGYDINSGSLLGDLWLLRGDSWTAERSVTVECPRSFTNFILAHGCLMVIGWGIFVVWGAYIARYFKSSGDTWFYLHLILQIIGQICSLAGFIMAVLSVQSRHFGFAHGIIGLLVVILGLLQPINAVFRPKHPNEESKKSLHRVIWESIHYIGGKSAILLALANISLGVFVANSRPVAWTVWFVYLGIVVMVLVISQLLQDCLKFRKRPKDFLELVPGSENTIHNYKPKMAEGHV</sequence>
<reference evidence="10" key="1">
    <citation type="submission" date="2022-08" db="UniProtKB">
        <authorList>
            <consortium name="EnsemblMetazoa"/>
        </authorList>
    </citation>
    <scope>IDENTIFICATION</scope>
    <source>
        <strain evidence="10">05x7-T-G4-1.051#20</strain>
    </source>
</reference>
<feature type="transmembrane region" description="Helical" evidence="7">
    <location>
        <begin position="493"/>
        <end position="515"/>
    </location>
</feature>
<feature type="transmembrane region" description="Helical" evidence="7">
    <location>
        <begin position="521"/>
        <end position="543"/>
    </location>
</feature>
<evidence type="ECO:0000259" key="9">
    <source>
        <dbReference type="PROSITE" id="PS50939"/>
    </source>
</evidence>
<keyword evidence="8" id="KW-0732">Signal</keyword>
<feature type="chain" id="PRO_5036485592" description="Cytochrome b561 domain-containing protein" evidence="8">
    <location>
        <begin position="21"/>
        <end position="579"/>
    </location>
</feature>
<comment type="subcellular location">
    <subcellularLocation>
        <location evidence="1">Membrane</location>
    </subcellularLocation>
</comment>
<dbReference type="GO" id="GO:0016020">
    <property type="term" value="C:membrane"/>
    <property type="evidence" value="ECO:0007669"/>
    <property type="project" value="UniProtKB-SubCell"/>
</dbReference>
<feature type="transmembrane region" description="Helical" evidence="7">
    <location>
        <begin position="418"/>
        <end position="443"/>
    </location>
</feature>
<feature type="signal peptide" evidence="8">
    <location>
        <begin position="1"/>
        <end position="20"/>
    </location>
</feature>
<feature type="transmembrane region" description="Helical" evidence="7">
    <location>
        <begin position="384"/>
        <end position="406"/>
    </location>
</feature>